<feature type="transmembrane region" description="Helical" evidence="5">
    <location>
        <begin position="20"/>
        <end position="42"/>
    </location>
</feature>
<evidence type="ECO:0000256" key="5">
    <source>
        <dbReference type="SAM" id="Phobius"/>
    </source>
</evidence>
<dbReference type="GO" id="GO:0042500">
    <property type="term" value="F:aspartic endopeptidase activity, intramembrane cleaving"/>
    <property type="evidence" value="ECO:0007669"/>
    <property type="project" value="InterPro"/>
</dbReference>
<evidence type="ECO:0000256" key="2">
    <source>
        <dbReference type="ARBA" id="ARBA00022692"/>
    </source>
</evidence>
<feature type="transmembrane region" description="Helical" evidence="5">
    <location>
        <begin position="217"/>
        <end position="236"/>
    </location>
</feature>
<feature type="transmembrane region" description="Helical" evidence="5">
    <location>
        <begin position="111"/>
        <end position="130"/>
    </location>
</feature>
<sequence length="293" mass="32324">MSNSTNYSKELGAPTFKMKINVFAGEALLFLLTQILGLVAALKIGKSLPEITNQPIEISWVRFLIYFVIGTAIILVFLRLSKKTGIFFEIIFALAIFSGSQIIFGLIMPDFWAMFCAALLVVIRFLRPSILSQNIVMILTIAGIGSLLGLSLSIFSVIIILMVLSVYDFIAVYKTKHMIRMAKQMMQSRALLAFVVPQTIIGYKSHLKDVKVGTGQVFILGSGDVVMPLVAIASLSRFGVMHGLLVLLFSFLGLIFMQLIFNSQKVRRPMAALPPIALFTILGILTAMLVFGY</sequence>
<dbReference type="EMBL" id="PEVY01000072">
    <property type="protein sequence ID" value="PIU74934.1"/>
    <property type="molecule type" value="Genomic_DNA"/>
</dbReference>
<reference evidence="7" key="1">
    <citation type="submission" date="2017-09" db="EMBL/GenBank/DDBJ databases">
        <title>Depth-based differentiation of microbial function through sediment-hosted aquifers and enrichment of novel symbionts in the deep terrestrial subsurface.</title>
        <authorList>
            <person name="Probst A.J."/>
            <person name="Ladd B."/>
            <person name="Jarett J.K."/>
            <person name="Geller-Mcgrath D.E."/>
            <person name="Sieber C.M.K."/>
            <person name="Emerson J.B."/>
            <person name="Anantharaman K."/>
            <person name="Thomas B.C."/>
            <person name="Malmstrom R."/>
            <person name="Stieglmeier M."/>
            <person name="Klingl A."/>
            <person name="Woyke T."/>
            <person name="Ryan C.M."/>
            <person name="Banfield J.F."/>
        </authorList>
    </citation>
    <scope>NUCLEOTIDE SEQUENCE [LARGE SCALE GENOMIC DNA]</scope>
</reference>
<feature type="transmembrane region" description="Helical" evidence="5">
    <location>
        <begin position="243"/>
        <end position="261"/>
    </location>
</feature>
<dbReference type="GO" id="GO:0012505">
    <property type="term" value="C:endomembrane system"/>
    <property type="evidence" value="ECO:0007669"/>
    <property type="project" value="UniProtKB-SubCell"/>
</dbReference>
<dbReference type="Proteomes" id="UP000228775">
    <property type="component" value="Unassembled WGS sequence"/>
</dbReference>
<dbReference type="GO" id="GO:0016020">
    <property type="term" value="C:membrane"/>
    <property type="evidence" value="ECO:0007669"/>
    <property type="project" value="InterPro"/>
</dbReference>
<keyword evidence="4 5" id="KW-0472">Membrane</keyword>
<dbReference type="SMART" id="SM00730">
    <property type="entry name" value="PSN"/>
    <property type="match status" value="1"/>
</dbReference>
<comment type="caution">
    <text evidence="6">The sequence shown here is derived from an EMBL/GenBank/DDBJ whole genome shotgun (WGS) entry which is preliminary data.</text>
</comment>
<protein>
    <submittedName>
        <fullName evidence="6">Uncharacterized protein</fullName>
    </submittedName>
</protein>
<evidence type="ECO:0000256" key="3">
    <source>
        <dbReference type="ARBA" id="ARBA00022989"/>
    </source>
</evidence>
<proteinExistence type="predicted"/>
<feature type="transmembrane region" description="Helical" evidence="5">
    <location>
        <begin position="86"/>
        <end position="104"/>
    </location>
</feature>
<gene>
    <name evidence="6" type="ORF">COS76_03500</name>
</gene>
<dbReference type="Pfam" id="PF06550">
    <property type="entry name" value="SPP"/>
    <property type="match status" value="1"/>
</dbReference>
<evidence type="ECO:0000256" key="1">
    <source>
        <dbReference type="ARBA" id="ARBA00004127"/>
    </source>
</evidence>
<dbReference type="InterPro" id="IPR010545">
    <property type="entry name" value="SPP"/>
</dbReference>
<evidence type="ECO:0000313" key="7">
    <source>
        <dbReference type="Proteomes" id="UP000228775"/>
    </source>
</evidence>
<comment type="subcellular location">
    <subcellularLocation>
        <location evidence="1">Endomembrane system</location>
        <topology evidence="1">Multi-pass membrane protein</topology>
    </subcellularLocation>
</comment>
<feature type="transmembrane region" description="Helical" evidence="5">
    <location>
        <begin position="63"/>
        <end position="80"/>
    </location>
</feature>
<organism evidence="6 7">
    <name type="scientific">Candidatus Portnoybacteria bacterium CG06_land_8_20_14_3_00_39_12</name>
    <dbReference type="NCBI Taxonomy" id="1974809"/>
    <lineage>
        <taxon>Bacteria</taxon>
        <taxon>Candidatus Portnoyibacteriota</taxon>
    </lineage>
</organism>
<keyword evidence="2 5" id="KW-0812">Transmembrane</keyword>
<dbReference type="AlphaFoldDB" id="A0A2M7AWC7"/>
<evidence type="ECO:0000313" key="6">
    <source>
        <dbReference type="EMBL" id="PIU74934.1"/>
    </source>
</evidence>
<name>A0A2M7AWC7_9BACT</name>
<accession>A0A2M7AWC7</accession>
<feature type="transmembrane region" description="Helical" evidence="5">
    <location>
        <begin position="273"/>
        <end position="292"/>
    </location>
</feature>
<keyword evidence="3 5" id="KW-1133">Transmembrane helix</keyword>
<evidence type="ECO:0000256" key="4">
    <source>
        <dbReference type="ARBA" id="ARBA00023136"/>
    </source>
</evidence>
<dbReference type="InterPro" id="IPR006639">
    <property type="entry name" value="Preselin/SPP"/>
</dbReference>
<feature type="transmembrane region" description="Helical" evidence="5">
    <location>
        <begin position="136"/>
        <end position="167"/>
    </location>
</feature>